<keyword evidence="1" id="KW-0472">Membrane</keyword>
<reference evidence="2" key="1">
    <citation type="submission" date="2018-02" db="EMBL/GenBank/DDBJ databases">
        <title>Rhizophora mucronata_Transcriptome.</title>
        <authorList>
            <person name="Meera S.P."/>
            <person name="Sreeshan A."/>
            <person name="Augustine A."/>
        </authorList>
    </citation>
    <scope>NUCLEOTIDE SEQUENCE</scope>
    <source>
        <tissue evidence="2">Leaf</tissue>
    </source>
</reference>
<evidence type="ECO:0000313" key="2">
    <source>
        <dbReference type="EMBL" id="MBX62273.1"/>
    </source>
</evidence>
<proteinExistence type="predicted"/>
<dbReference type="AlphaFoldDB" id="A0A2P2Q5L5"/>
<feature type="transmembrane region" description="Helical" evidence="1">
    <location>
        <begin position="24"/>
        <end position="43"/>
    </location>
</feature>
<name>A0A2P2Q5L5_RHIMU</name>
<accession>A0A2P2Q5L5</accession>
<keyword evidence="1" id="KW-0812">Transmembrane</keyword>
<dbReference type="EMBL" id="GGEC01081789">
    <property type="protein sequence ID" value="MBX62273.1"/>
    <property type="molecule type" value="Transcribed_RNA"/>
</dbReference>
<protein>
    <submittedName>
        <fullName evidence="2">Uncharacterized protein</fullName>
    </submittedName>
</protein>
<keyword evidence="1" id="KW-1133">Transmembrane helix</keyword>
<evidence type="ECO:0000256" key="1">
    <source>
        <dbReference type="SAM" id="Phobius"/>
    </source>
</evidence>
<organism evidence="2">
    <name type="scientific">Rhizophora mucronata</name>
    <name type="common">Asiatic mangrove</name>
    <dbReference type="NCBI Taxonomy" id="61149"/>
    <lineage>
        <taxon>Eukaryota</taxon>
        <taxon>Viridiplantae</taxon>
        <taxon>Streptophyta</taxon>
        <taxon>Embryophyta</taxon>
        <taxon>Tracheophyta</taxon>
        <taxon>Spermatophyta</taxon>
        <taxon>Magnoliopsida</taxon>
        <taxon>eudicotyledons</taxon>
        <taxon>Gunneridae</taxon>
        <taxon>Pentapetalae</taxon>
        <taxon>rosids</taxon>
        <taxon>fabids</taxon>
        <taxon>Malpighiales</taxon>
        <taxon>Rhizophoraceae</taxon>
        <taxon>Rhizophora</taxon>
    </lineage>
</organism>
<sequence length="51" mass="6061">MSCQSSEITQLFMLMVSTVRHCQYLLLANNYPSLALLSIYLFVRWKNSWIF</sequence>